<proteinExistence type="predicted"/>
<keyword evidence="1" id="KW-0808">Transferase</keyword>
<dbReference type="InterPro" id="IPR021829">
    <property type="entry name" value="DUF3419"/>
</dbReference>
<organism evidence="1 2">
    <name type="scientific">Pseudobacteriovorax antillogorgiicola</name>
    <dbReference type="NCBI Taxonomy" id="1513793"/>
    <lineage>
        <taxon>Bacteria</taxon>
        <taxon>Pseudomonadati</taxon>
        <taxon>Bdellovibrionota</taxon>
        <taxon>Oligoflexia</taxon>
        <taxon>Oligoflexales</taxon>
        <taxon>Pseudobacteriovoracaceae</taxon>
        <taxon>Pseudobacteriovorax</taxon>
    </lineage>
</organism>
<dbReference type="Proteomes" id="UP000192907">
    <property type="component" value="Unassembled WGS sequence"/>
</dbReference>
<dbReference type="RefSeq" id="WP_132324585.1">
    <property type="nucleotide sequence ID" value="NZ_FWZT01000028.1"/>
</dbReference>
<dbReference type="Pfam" id="PF11899">
    <property type="entry name" value="DUF3419"/>
    <property type="match status" value="1"/>
</dbReference>
<dbReference type="EMBL" id="FWZT01000028">
    <property type="protein sequence ID" value="SMF74096.1"/>
    <property type="molecule type" value="Genomic_DNA"/>
</dbReference>
<evidence type="ECO:0000313" key="1">
    <source>
        <dbReference type="EMBL" id="SMF74096.1"/>
    </source>
</evidence>
<reference evidence="2" key="1">
    <citation type="submission" date="2017-04" db="EMBL/GenBank/DDBJ databases">
        <authorList>
            <person name="Varghese N."/>
            <person name="Submissions S."/>
        </authorList>
    </citation>
    <scope>NUCLEOTIDE SEQUENCE [LARGE SCALE GENOMIC DNA]</scope>
    <source>
        <strain evidence="2">RKEM611</strain>
    </source>
</reference>
<accession>A0A1Y6CLJ6</accession>
<dbReference type="AlphaFoldDB" id="A0A1Y6CLJ6"/>
<name>A0A1Y6CLJ6_9BACT</name>
<sequence length="361" mass="41972">MTKSYFASLNYSLANEDASVETQVLPLEQGHVAVVAGSGSRAIPLLSRKPQILSCYDVSQEQLYLCELRVEAVRTLDYADYLEFLGYEPCPPNKRMRLFSRLSLSSDAKAYLHQLFEQHGWHSILYEGRWEKFMLTMNKVVRKFVGSAADELFEQNDLADQQRFIESSFPQNRFRAAVFLLGNSLFYNSILYRGSFPEKNIPDSYYRFYLKVFQRLFSEHYARQNFYLNLLFLGRIGFPCARPPEAQESVYSLAQNTLKDCEVRYKLGCMISQASKIDKPLDYVSLSNVPSYLKPPMEQSFLQALKAGLSEHATVIFRSYIRIPFRLDTQGFECRTQTYQSLLREEQTQMYFIDIYKRLGS</sequence>
<dbReference type="GO" id="GO:0016740">
    <property type="term" value="F:transferase activity"/>
    <property type="evidence" value="ECO:0007669"/>
    <property type="project" value="UniProtKB-KW"/>
</dbReference>
<keyword evidence="2" id="KW-1185">Reference proteome</keyword>
<dbReference type="STRING" id="1513793.SAMN06296036_12829"/>
<evidence type="ECO:0000313" key="2">
    <source>
        <dbReference type="Proteomes" id="UP000192907"/>
    </source>
</evidence>
<dbReference type="OrthoDB" id="5289315at2"/>
<gene>
    <name evidence="1" type="ORF">SAMN06296036_12829</name>
</gene>
<protein>
    <submittedName>
        <fullName evidence="1">S-adenosylmethionine-diacylglycerol 3-amino-3-carboxypropyl transferase</fullName>
    </submittedName>
</protein>